<evidence type="ECO:0000256" key="2">
    <source>
        <dbReference type="ARBA" id="ARBA00004141"/>
    </source>
</evidence>
<dbReference type="Gene3D" id="1.10.287.130">
    <property type="match status" value="1"/>
</dbReference>
<keyword evidence="7" id="KW-0547">Nucleotide-binding</keyword>
<dbReference type="Gene3D" id="3.30.565.10">
    <property type="entry name" value="Histidine kinase-like ATPase, C-terminal domain"/>
    <property type="match status" value="1"/>
</dbReference>
<dbReference type="Gene3D" id="1.20.5.1040">
    <property type="entry name" value="Sensor protein qsec"/>
    <property type="match status" value="2"/>
</dbReference>
<dbReference type="SMART" id="SM00387">
    <property type="entry name" value="HATPase_c"/>
    <property type="match status" value="1"/>
</dbReference>
<evidence type="ECO:0000256" key="12">
    <source>
        <dbReference type="SAM" id="Phobius"/>
    </source>
</evidence>
<keyword evidence="12" id="KW-0472">Membrane</keyword>
<evidence type="ECO:0000256" key="10">
    <source>
        <dbReference type="ARBA" id="ARBA00022989"/>
    </source>
</evidence>
<evidence type="ECO:0000259" key="14">
    <source>
        <dbReference type="PROSITE" id="PS50885"/>
    </source>
</evidence>
<dbReference type="SUPFAM" id="SSF47384">
    <property type="entry name" value="Homodimeric domain of signal transducing histidine kinase"/>
    <property type="match status" value="1"/>
</dbReference>
<dbReference type="eggNOG" id="COG2205">
    <property type="taxonomic scope" value="Bacteria"/>
</dbReference>
<dbReference type="HOGENOM" id="CLU_000445_89_37_4"/>
<evidence type="ECO:0000256" key="4">
    <source>
        <dbReference type="ARBA" id="ARBA00022553"/>
    </source>
</evidence>
<reference evidence="15 16" key="1">
    <citation type="submission" date="2011-06" db="EMBL/GenBank/DDBJ databases">
        <authorList>
            <person name="Bador J."/>
            <person name="Amoureux L."/>
            <person name="Neuwirth C."/>
        </authorList>
    </citation>
    <scope>NUCLEOTIDE SEQUENCE [LARGE SCALE GENOMIC DNA]</scope>
    <source>
        <strain evidence="15 16">AXX-A</strain>
    </source>
</reference>
<name>F7STY1_9BURK</name>
<dbReference type="Pfam" id="PF00512">
    <property type="entry name" value="HisKA"/>
    <property type="match status" value="1"/>
</dbReference>
<comment type="subcellular location">
    <subcellularLocation>
        <location evidence="2">Membrane</location>
        <topology evidence="2">Multi-pass membrane protein</topology>
    </subcellularLocation>
</comment>
<dbReference type="AlphaFoldDB" id="F7STY1"/>
<evidence type="ECO:0000256" key="5">
    <source>
        <dbReference type="ARBA" id="ARBA00022679"/>
    </source>
</evidence>
<keyword evidence="4" id="KW-0597">Phosphoprotein</keyword>
<evidence type="ECO:0000256" key="3">
    <source>
        <dbReference type="ARBA" id="ARBA00012438"/>
    </source>
</evidence>
<dbReference type="Pfam" id="PF08521">
    <property type="entry name" value="2CSK_N"/>
    <property type="match status" value="1"/>
</dbReference>
<keyword evidence="9" id="KW-0067">ATP-binding</keyword>
<dbReference type="GO" id="GO:0005886">
    <property type="term" value="C:plasma membrane"/>
    <property type="evidence" value="ECO:0007669"/>
    <property type="project" value="TreeGrafter"/>
</dbReference>
<evidence type="ECO:0000256" key="9">
    <source>
        <dbReference type="ARBA" id="ARBA00022840"/>
    </source>
</evidence>
<evidence type="ECO:0000256" key="8">
    <source>
        <dbReference type="ARBA" id="ARBA00022777"/>
    </source>
</evidence>
<keyword evidence="5" id="KW-0808">Transferase</keyword>
<dbReference type="EMBL" id="AFRQ01000007">
    <property type="protein sequence ID" value="EGP48426.1"/>
    <property type="molecule type" value="Genomic_DNA"/>
</dbReference>
<feature type="transmembrane region" description="Helical" evidence="12">
    <location>
        <begin position="156"/>
        <end position="174"/>
    </location>
</feature>
<dbReference type="InterPro" id="IPR003661">
    <property type="entry name" value="HisK_dim/P_dom"/>
</dbReference>
<dbReference type="Pfam" id="PF02518">
    <property type="entry name" value="HATPase_c"/>
    <property type="match status" value="1"/>
</dbReference>
<keyword evidence="11" id="KW-0902">Two-component regulatory system</keyword>
<keyword evidence="10 12" id="KW-1133">Transmembrane helix</keyword>
<dbReference type="InterPro" id="IPR005467">
    <property type="entry name" value="His_kinase_dom"/>
</dbReference>
<proteinExistence type="predicted"/>
<dbReference type="InterPro" id="IPR036890">
    <property type="entry name" value="HATPase_C_sf"/>
</dbReference>
<evidence type="ECO:0000256" key="6">
    <source>
        <dbReference type="ARBA" id="ARBA00022692"/>
    </source>
</evidence>
<feature type="domain" description="Histidine kinase" evidence="13">
    <location>
        <begin position="234"/>
        <end position="455"/>
    </location>
</feature>
<dbReference type="InterPro" id="IPR050428">
    <property type="entry name" value="TCS_sensor_his_kinase"/>
</dbReference>
<comment type="catalytic activity">
    <reaction evidence="1">
        <text>ATP + protein L-histidine = ADP + protein N-phospho-L-histidine.</text>
        <dbReference type="EC" id="2.7.13.3"/>
    </reaction>
</comment>
<dbReference type="PANTHER" id="PTHR45436">
    <property type="entry name" value="SENSOR HISTIDINE KINASE YKOH"/>
    <property type="match status" value="1"/>
</dbReference>
<keyword evidence="8 15" id="KW-0418">Kinase</keyword>
<accession>F7STY1</accession>
<gene>
    <name evidence="15" type="ORF">AXXA_00565</name>
</gene>
<feature type="transmembrane region" description="Helical" evidence="12">
    <location>
        <begin position="7"/>
        <end position="28"/>
    </location>
</feature>
<dbReference type="GO" id="GO:0000155">
    <property type="term" value="F:phosphorelay sensor kinase activity"/>
    <property type="evidence" value="ECO:0007669"/>
    <property type="project" value="InterPro"/>
</dbReference>
<dbReference type="RefSeq" id="WP_006390175.1">
    <property type="nucleotide sequence ID" value="NZ_GL982453.1"/>
</dbReference>
<dbReference type="GO" id="GO:0005524">
    <property type="term" value="F:ATP binding"/>
    <property type="evidence" value="ECO:0007669"/>
    <property type="project" value="UniProtKB-KW"/>
</dbReference>
<evidence type="ECO:0000256" key="7">
    <source>
        <dbReference type="ARBA" id="ARBA00022741"/>
    </source>
</evidence>
<dbReference type="InterPro" id="IPR013727">
    <property type="entry name" value="2CSK_N"/>
</dbReference>
<organism evidence="15 16">
    <name type="scientific">Achromobacter insuavis AXX-A</name>
    <dbReference type="NCBI Taxonomy" id="1003200"/>
    <lineage>
        <taxon>Bacteria</taxon>
        <taxon>Pseudomonadati</taxon>
        <taxon>Pseudomonadota</taxon>
        <taxon>Betaproteobacteria</taxon>
        <taxon>Burkholderiales</taxon>
        <taxon>Alcaligenaceae</taxon>
        <taxon>Achromobacter</taxon>
    </lineage>
</organism>
<evidence type="ECO:0000259" key="13">
    <source>
        <dbReference type="PROSITE" id="PS50109"/>
    </source>
</evidence>
<keyword evidence="6 12" id="KW-0812">Transmembrane</keyword>
<dbReference type="PANTHER" id="PTHR45436:SF14">
    <property type="entry name" value="SENSOR PROTEIN QSEC"/>
    <property type="match status" value="1"/>
</dbReference>
<evidence type="ECO:0000313" key="15">
    <source>
        <dbReference type="EMBL" id="EGP48426.1"/>
    </source>
</evidence>
<dbReference type="InterPro" id="IPR036097">
    <property type="entry name" value="HisK_dim/P_sf"/>
</dbReference>
<dbReference type="InterPro" id="IPR003594">
    <property type="entry name" value="HATPase_dom"/>
</dbReference>
<dbReference type="PATRIC" id="fig|1003200.3.peg.105"/>
<dbReference type="Proteomes" id="UP000004853">
    <property type="component" value="Unassembled WGS sequence"/>
</dbReference>
<dbReference type="InterPro" id="IPR003660">
    <property type="entry name" value="HAMP_dom"/>
</dbReference>
<evidence type="ECO:0000256" key="1">
    <source>
        <dbReference type="ARBA" id="ARBA00000085"/>
    </source>
</evidence>
<feature type="domain" description="HAMP" evidence="14">
    <location>
        <begin position="175"/>
        <end position="226"/>
    </location>
</feature>
<protein>
    <recommendedName>
        <fullName evidence="3">histidine kinase</fullName>
        <ecNumber evidence="3">2.7.13.3</ecNumber>
    </recommendedName>
</protein>
<dbReference type="EC" id="2.7.13.3" evidence="3"/>
<dbReference type="CDD" id="cd00082">
    <property type="entry name" value="HisKA"/>
    <property type="match status" value="1"/>
</dbReference>
<dbReference type="SMART" id="SM00388">
    <property type="entry name" value="HisKA"/>
    <property type="match status" value="1"/>
</dbReference>
<evidence type="ECO:0000256" key="11">
    <source>
        <dbReference type="ARBA" id="ARBA00023012"/>
    </source>
</evidence>
<evidence type="ECO:0000313" key="16">
    <source>
        <dbReference type="Proteomes" id="UP000004853"/>
    </source>
</evidence>
<dbReference type="PROSITE" id="PS50109">
    <property type="entry name" value="HIS_KIN"/>
    <property type="match status" value="1"/>
</dbReference>
<dbReference type="SUPFAM" id="SSF55874">
    <property type="entry name" value="ATPase domain of HSP90 chaperone/DNA topoisomerase II/histidine kinase"/>
    <property type="match status" value="1"/>
</dbReference>
<sequence length="455" mass="49398">MTLQRRLIIAVLLAVPLGWLLTIAGTYWRAQHEINELYDTDMLRLAEQTLAVASLLPPSASSPPPLLTRAPDSGDASHGDLSVAIWLGTGEPLVLDAEARQFPRSDGLQGFADSTVDGKPWRLYYLSDATGSTRVAVGQRIGEREDLVVAYLLGQLAPWLIGLPVLILVLVLAVRQAIRPVRALSLLLESRRPDDSTPLPEEVPGELKPLVAAMNGLLARAGRLIEQERRLTADAAHELRTPLAALRIQWDVVQRAGSPALRAEAQGHVTRGLERMDRLVTQLLTMARLDNVREVAFTSAVDWRAVAEQAIGDCLWISNRRDVDIDVEWPPACQVALPVTGDAEALAILLKNLLDNAIRYGPRHGRVRITFGPTRILVDDEGSGLAPEVMARLGDRFLRAADNQEPGSGLGVSIAQRVARNHGLVLHYEMRAAEPGRPGGLRAVLSRATRGSGGG</sequence>
<dbReference type="PROSITE" id="PS50885">
    <property type="entry name" value="HAMP"/>
    <property type="match status" value="1"/>
</dbReference>
<comment type="caution">
    <text evidence="15">The sequence shown here is derived from an EMBL/GenBank/DDBJ whole genome shotgun (WGS) entry which is preliminary data.</text>
</comment>
<dbReference type="OrthoDB" id="8554694at2"/>